<sequence>MAFYTSITGLTGAQTELGTIANNVANVGTNGFKRSRVSFGDIISNSPLQNASRTVGSGTAVRAITQQFQQGPIESSDSALDLAISGQGFFAVKGSGGAGAISFTRNGGFGMTPDRYVVDTAGRRLQLFPTTTDGSLLTNDLASTVSARLPLTSGIPQATTGIKLSVNLPADAVIIPDKPIYTATNPYAFNAEDPATFNNSTSVTIYDSLGNPLSANIYYVKTGVPAPGDLTHKWTAHVIVGGAELEIGGTAGIPMQFDPSGDLVNPASAVVFDSMLPAGGGQPLILSLDHGIATTQQSGPFSRAAIEQDGFPSGQLESVSIDASGTLRASFTNGEIQTLGKVAVAIFSNPQGLKQVGDASFVVTPDSGPAITGEAGRNGIGSILSGSLERSNVDLTVELVGLIAAQRNFQANAKALETDTTLLQTIINLR</sequence>
<dbReference type="NCBIfam" id="TIGR03506">
    <property type="entry name" value="FlgEFG_subfam"/>
    <property type="match status" value="1"/>
</dbReference>
<evidence type="ECO:0000313" key="10">
    <source>
        <dbReference type="EMBL" id="GGE02218.1"/>
    </source>
</evidence>
<comment type="caution">
    <text evidence="10">The sequence shown here is derived from an EMBL/GenBank/DDBJ whole genome shotgun (WGS) entry which is preliminary data.</text>
</comment>
<keyword evidence="10" id="KW-0966">Cell projection</keyword>
<keyword evidence="11" id="KW-1185">Reference proteome</keyword>
<dbReference type="InterPro" id="IPR037058">
    <property type="entry name" value="Falgellar_hook_FlgE_sf"/>
</dbReference>
<dbReference type="Gene3D" id="2.60.98.20">
    <property type="entry name" value="Flagellar hook protein FlgE"/>
    <property type="match status" value="1"/>
</dbReference>
<keyword evidence="10" id="KW-0282">Flagellum</keyword>
<keyword evidence="4 5" id="KW-0975">Bacterial flagellum</keyword>
<dbReference type="InterPro" id="IPR001444">
    <property type="entry name" value="Flag_bb_rod_N"/>
</dbReference>
<reference evidence="10" key="1">
    <citation type="journal article" date="2014" name="Int. J. Syst. Evol. Microbiol.">
        <title>Complete genome sequence of Corynebacterium casei LMG S-19264T (=DSM 44701T), isolated from a smear-ripened cheese.</title>
        <authorList>
            <consortium name="US DOE Joint Genome Institute (JGI-PGF)"/>
            <person name="Walter F."/>
            <person name="Albersmeier A."/>
            <person name="Kalinowski J."/>
            <person name="Ruckert C."/>
        </authorList>
    </citation>
    <scope>NUCLEOTIDE SEQUENCE</scope>
    <source>
        <strain evidence="10">CGMCC 1.15519</strain>
    </source>
</reference>
<feature type="domain" description="Flagellar hook protein FlgE/F/G-like D1" evidence="9">
    <location>
        <begin position="83"/>
        <end position="146"/>
    </location>
</feature>
<comment type="function">
    <text evidence="5">A flexible structure which links the flagellar filament to the drive apparatus in the basal body.</text>
</comment>
<dbReference type="GO" id="GO:0071978">
    <property type="term" value="P:bacterial-type flagellum-dependent swarming motility"/>
    <property type="evidence" value="ECO:0007669"/>
    <property type="project" value="TreeGrafter"/>
</dbReference>
<dbReference type="AlphaFoldDB" id="A0A916ZLE1"/>
<name>A0A916ZLE1_9SPHN</name>
<evidence type="ECO:0000259" key="9">
    <source>
        <dbReference type="Pfam" id="PF22692"/>
    </source>
</evidence>
<dbReference type="InterPro" id="IPR010930">
    <property type="entry name" value="Flg_bb/hook_C_dom"/>
</dbReference>
<gene>
    <name evidence="10" type="primary">flgE</name>
    <name evidence="10" type="ORF">GCM10011529_05790</name>
</gene>
<dbReference type="GO" id="GO:0005829">
    <property type="term" value="C:cytosol"/>
    <property type="evidence" value="ECO:0007669"/>
    <property type="project" value="TreeGrafter"/>
</dbReference>
<dbReference type="InterPro" id="IPR037925">
    <property type="entry name" value="FlgE/F/G-like"/>
</dbReference>
<dbReference type="GO" id="GO:0009425">
    <property type="term" value="C:bacterial-type flagellum basal body"/>
    <property type="evidence" value="ECO:0007669"/>
    <property type="project" value="UniProtKB-SubCell"/>
</dbReference>
<evidence type="ECO:0000256" key="5">
    <source>
        <dbReference type="RuleBase" id="RU362116"/>
    </source>
</evidence>
<evidence type="ECO:0000256" key="3">
    <source>
        <dbReference type="ARBA" id="ARBA00019015"/>
    </source>
</evidence>
<dbReference type="PANTHER" id="PTHR30435:SF1">
    <property type="entry name" value="FLAGELLAR HOOK PROTEIN FLGE"/>
    <property type="match status" value="1"/>
</dbReference>
<organism evidence="10 11">
    <name type="scientific">Sandarakinorhabdus glacialis</name>
    <dbReference type="NCBI Taxonomy" id="1614636"/>
    <lineage>
        <taxon>Bacteria</taxon>
        <taxon>Pseudomonadati</taxon>
        <taxon>Pseudomonadota</taxon>
        <taxon>Alphaproteobacteria</taxon>
        <taxon>Sphingomonadales</taxon>
        <taxon>Sphingosinicellaceae</taxon>
        <taxon>Sandarakinorhabdus</taxon>
    </lineage>
</organism>
<feature type="domain" description="Flagellar basal body rod protein N-terminal" evidence="6">
    <location>
        <begin position="3"/>
        <end position="33"/>
    </location>
</feature>
<dbReference type="RefSeq" id="WP_188761389.1">
    <property type="nucleotide sequence ID" value="NZ_BMJM01000001.1"/>
</dbReference>
<protein>
    <recommendedName>
        <fullName evidence="3 5">Flagellar hook protein FlgE</fullName>
    </recommendedName>
</protein>
<keyword evidence="10" id="KW-0969">Cilium</keyword>
<evidence type="ECO:0000313" key="11">
    <source>
        <dbReference type="Proteomes" id="UP000635071"/>
    </source>
</evidence>
<evidence type="ECO:0000256" key="4">
    <source>
        <dbReference type="ARBA" id="ARBA00023143"/>
    </source>
</evidence>
<dbReference type="SUPFAM" id="SSF117143">
    <property type="entry name" value="Flagellar hook protein flgE"/>
    <property type="match status" value="1"/>
</dbReference>
<dbReference type="InterPro" id="IPR011491">
    <property type="entry name" value="FlgE_D2"/>
</dbReference>
<evidence type="ECO:0000256" key="2">
    <source>
        <dbReference type="ARBA" id="ARBA00009677"/>
    </source>
</evidence>
<evidence type="ECO:0000259" key="8">
    <source>
        <dbReference type="Pfam" id="PF07559"/>
    </source>
</evidence>
<evidence type="ECO:0000259" key="7">
    <source>
        <dbReference type="Pfam" id="PF06429"/>
    </source>
</evidence>
<dbReference type="PANTHER" id="PTHR30435">
    <property type="entry name" value="FLAGELLAR PROTEIN"/>
    <property type="match status" value="1"/>
</dbReference>
<evidence type="ECO:0000256" key="1">
    <source>
        <dbReference type="ARBA" id="ARBA00004117"/>
    </source>
</evidence>
<reference evidence="10" key="2">
    <citation type="submission" date="2020-09" db="EMBL/GenBank/DDBJ databases">
        <authorList>
            <person name="Sun Q."/>
            <person name="Zhou Y."/>
        </authorList>
    </citation>
    <scope>NUCLEOTIDE SEQUENCE</scope>
    <source>
        <strain evidence="10">CGMCC 1.15519</strain>
    </source>
</reference>
<dbReference type="GO" id="GO:0009424">
    <property type="term" value="C:bacterial-type flagellum hook"/>
    <property type="evidence" value="ECO:0007669"/>
    <property type="project" value="TreeGrafter"/>
</dbReference>
<dbReference type="Pfam" id="PF22692">
    <property type="entry name" value="LlgE_F_G_D1"/>
    <property type="match status" value="1"/>
</dbReference>
<dbReference type="InterPro" id="IPR020013">
    <property type="entry name" value="Flagellar_FlgE/F/G"/>
</dbReference>
<accession>A0A916ZLE1</accession>
<evidence type="ECO:0000259" key="6">
    <source>
        <dbReference type="Pfam" id="PF00460"/>
    </source>
</evidence>
<dbReference type="Pfam" id="PF07559">
    <property type="entry name" value="FlgE_D2"/>
    <property type="match status" value="1"/>
</dbReference>
<dbReference type="Proteomes" id="UP000635071">
    <property type="component" value="Unassembled WGS sequence"/>
</dbReference>
<feature type="domain" description="Flagellar hook protein FlgE D2" evidence="8">
    <location>
        <begin position="183"/>
        <end position="311"/>
    </location>
</feature>
<dbReference type="Pfam" id="PF00460">
    <property type="entry name" value="Flg_bb_rod"/>
    <property type="match status" value="1"/>
</dbReference>
<comment type="similarity">
    <text evidence="2 5">Belongs to the flagella basal body rod proteins family.</text>
</comment>
<dbReference type="Pfam" id="PF06429">
    <property type="entry name" value="Flg_bbr_C"/>
    <property type="match status" value="1"/>
</dbReference>
<feature type="domain" description="Flagellar basal-body/hook protein C-terminal" evidence="7">
    <location>
        <begin position="385"/>
        <end position="429"/>
    </location>
</feature>
<comment type="subcellular location">
    <subcellularLocation>
        <location evidence="1 5">Bacterial flagellum basal body</location>
    </subcellularLocation>
</comment>
<dbReference type="InterPro" id="IPR053967">
    <property type="entry name" value="LlgE_F_G-like_D1"/>
</dbReference>
<proteinExistence type="inferred from homology"/>
<dbReference type="EMBL" id="BMJM01000001">
    <property type="protein sequence ID" value="GGE02218.1"/>
    <property type="molecule type" value="Genomic_DNA"/>
</dbReference>